<evidence type="ECO:0000313" key="4">
    <source>
        <dbReference type="Proteomes" id="UP001220610"/>
    </source>
</evidence>
<organism evidence="3 4">
    <name type="scientific">Candidatus Pseudobacter hemicellulosilyticus</name>
    <dbReference type="NCBI Taxonomy" id="3121375"/>
    <lineage>
        <taxon>Bacteria</taxon>
        <taxon>Pseudomonadati</taxon>
        <taxon>Bacteroidota</taxon>
        <taxon>Chitinophagia</taxon>
        <taxon>Chitinophagales</taxon>
        <taxon>Chitinophagaceae</taxon>
        <taxon>Pseudobacter</taxon>
    </lineage>
</organism>
<dbReference type="InterPro" id="IPR025665">
    <property type="entry name" value="Beta-barrel_OMP_2"/>
</dbReference>
<reference evidence="3" key="1">
    <citation type="submission" date="2023-03" db="EMBL/GenBank/DDBJ databases">
        <title>Andean soil-derived lignocellulolytic bacterial consortium as a source of novel taxa and putative plastic-active enzymes.</title>
        <authorList>
            <person name="Diaz-Garcia L."/>
            <person name="Chuvochina M."/>
            <person name="Feuerriegel G."/>
            <person name="Bunk B."/>
            <person name="Sproer C."/>
            <person name="Streit W.R."/>
            <person name="Rodriguez L.M."/>
            <person name="Overmann J."/>
            <person name="Jimenez D.J."/>
        </authorList>
    </citation>
    <scope>NUCLEOTIDE SEQUENCE</scope>
    <source>
        <strain evidence="3">MAG 7</strain>
    </source>
</reference>
<proteinExistence type="predicted"/>
<evidence type="ECO:0000313" key="3">
    <source>
        <dbReference type="EMBL" id="WEK37100.1"/>
    </source>
</evidence>
<gene>
    <name evidence="3" type="ORF">P0Y53_06265</name>
</gene>
<protein>
    <submittedName>
        <fullName evidence="3">Porin family protein</fullName>
    </submittedName>
</protein>
<sequence>MKTLLCIIAACSVSVVGMAQTTPSSSTPRSSIYVKGGLNLANISIDDDGRVDDNKTLASFHVGLMADLPIGNFFAIQPSLLFTGKGTKWQSGNSDDANYFKATTNPMYIELPVNGVFKVPLAEGSSLFIGAGPYVAMGIAGKNKVEGKVLGVEYSRDESIEWSNDDPATGDEEDTGLGIMRRFDFGLNGTAGLQLNKFLISVNYGHGLSKLQSGSDSDDDNKNKHRVWSLSVGFGL</sequence>
<name>A0AAJ6BGW0_9BACT</name>
<feature type="chain" id="PRO_5042488265" evidence="1">
    <location>
        <begin position="20"/>
        <end position="236"/>
    </location>
</feature>
<dbReference type="AlphaFoldDB" id="A0AAJ6BGW0"/>
<feature type="domain" description="Outer membrane protein beta-barrel" evidence="2">
    <location>
        <begin position="19"/>
        <end position="211"/>
    </location>
</feature>
<feature type="signal peptide" evidence="1">
    <location>
        <begin position="1"/>
        <end position="19"/>
    </location>
</feature>
<dbReference type="Pfam" id="PF13568">
    <property type="entry name" value="OMP_b-brl_2"/>
    <property type="match status" value="1"/>
</dbReference>
<keyword evidence="1" id="KW-0732">Signal</keyword>
<evidence type="ECO:0000259" key="2">
    <source>
        <dbReference type="Pfam" id="PF13568"/>
    </source>
</evidence>
<dbReference type="Proteomes" id="UP001220610">
    <property type="component" value="Chromosome"/>
</dbReference>
<evidence type="ECO:0000256" key="1">
    <source>
        <dbReference type="SAM" id="SignalP"/>
    </source>
</evidence>
<dbReference type="EMBL" id="CP119311">
    <property type="protein sequence ID" value="WEK37100.1"/>
    <property type="molecule type" value="Genomic_DNA"/>
</dbReference>
<accession>A0AAJ6BGW0</accession>